<dbReference type="GO" id="GO:0000973">
    <property type="term" value="P:post-transcriptional tethering of RNA polymerase II gene DNA at nuclear periphery"/>
    <property type="evidence" value="ECO:0007669"/>
    <property type="project" value="TreeGrafter"/>
</dbReference>
<keyword evidence="3" id="KW-1185">Reference proteome</keyword>
<feature type="non-terminal residue" evidence="2">
    <location>
        <position position="1"/>
    </location>
</feature>
<gene>
    <name evidence="2" type="primary">SPOSA6832_01216</name>
</gene>
<dbReference type="InterPro" id="IPR000717">
    <property type="entry name" value="PCI_dom"/>
</dbReference>
<evidence type="ECO:0000313" key="3">
    <source>
        <dbReference type="Proteomes" id="UP000243876"/>
    </source>
</evidence>
<name>A0A0D6EJA9_SPOSA</name>
<organism evidence="2 3">
    <name type="scientific">Sporidiobolus salmonicolor</name>
    <name type="common">Yeast-like fungus</name>
    <name type="synonym">Sporobolomyces salmonicolor</name>
    <dbReference type="NCBI Taxonomy" id="5005"/>
    <lineage>
        <taxon>Eukaryota</taxon>
        <taxon>Fungi</taxon>
        <taxon>Dikarya</taxon>
        <taxon>Basidiomycota</taxon>
        <taxon>Pucciniomycotina</taxon>
        <taxon>Microbotryomycetes</taxon>
        <taxon>Sporidiobolales</taxon>
        <taxon>Sporidiobolaceae</taxon>
        <taxon>Sporobolomyces</taxon>
    </lineage>
</organism>
<dbReference type="InterPro" id="IPR045114">
    <property type="entry name" value="Csn12-like"/>
</dbReference>
<dbReference type="GO" id="GO:0003723">
    <property type="term" value="F:RNA binding"/>
    <property type="evidence" value="ECO:0007669"/>
    <property type="project" value="InterPro"/>
</dbReference>
<dbReference type="GO" id="GO:0070390">
    <property type="term" value="C:transcription export complex 2"/>
    <property type="evidence" value="ECO:0007669"/>
    <property type="project" value="TreeGrafter"/>
</dbReference>
<dbReference type="GO" id="GO:0016973">
    <property type="term" value="P:poly(A)+ mRNA export from nucleus"/>
    <property type="evidence" value="ECO:0007669"/>
    <property type="project" value="TreeGrafter"/>
</dbReference>
<dbReference type="PROSITE" id="PS50250">
    <property type="entry name" value="PCI"/>
    <property type="match status" value="1"/>
</dbReference>
<sequence length="435" mass="48638">MQDLWLSQVKAKQQASDAIGLASLLSPEPSSSSFSVLRTSLQSAPHLRPSSYLSLTRTHFADYRPFADFLAAFLLYVRDAALDTRDPAALEATYQLLEDCYKSVVCFEPKCRAADRVFAQGETGWFVPSLRKLTRRLVEVALAAGRAAGDAKLTRAGEAARMLGRPMGVAANDRNSESPTKRDALFFLANSTFRVYFALSNLRLCDTVLNNTQNSAASLGSYPKADRVAFLYYRGRIALYQRRLPQARNDLRRAFALCQRESWKNGRLILVYLIAASLPLGFFPSSDLLHHFHLHEQYENLLPCLQLGDFRGVLSELDRWQAWHLHCGNYLLLREKLEVICWRNLARRTLFVTTNGNPLPPAGPPTLSLHALTIAARLSFADPTLDVDDVESMCVSLMEQGYIKAYILHSKRLLVLQKGPMCGFPPVATVNEVPG</sequence>
<dbReference type="PANTHER" id="PTHR12732">
    <property type="entry name" value="UNCHARACTERIZED PROTEASOME COMPONENT REGION PCI-CONTAINING"/>
    <property type="match status" value="1"/>
</dbReference>
<dbReference type="EMBL" id="CENE01000003">
    <property type="protein sequence ID" value="CEQ39680.1"/>
    <property type="molecule type" value="Genomic_DNA"/>
</dbReference>
<dbReference type="AlphaFoldDB" id="A0A0D6EJA9"/>
<accession>A0A0D6EJA9</accession>
<feature type="domain" description="PCI" evidence="1">
    <location>
        <begin position="228"/>
        <end position="421"/>
    </location>
</feature>
<dbReference type="SMART" id="SM00753">
    <property type="entry name" value="PAM"/>
    <property type="match status" value="1"/>
</dbReference>
<proteinExistence type="predicted"/>
<dbReference type="OrthoDB" id="5404651at2759"/>
<dbReference type="GO" id="GO:0003690">
    <property type="term" value="F:double-stranded DNA binding"/>
    <property type="evidence" value="ECO:0007669"/>
    <property type="project" value="InterPro"/>
</dbReference>
<evidence type="ECO:0000313" key="2">
    <source>
        <dbReference type="EMBL" id="CEQ39680.1"/>
    </source>
</evidence>
<dbReference type="GO" id="GO:0006368">
    <property type="term" value="P:transcription elongation by RNA polymerase II"/>
    <property type="evidence" value="ECO:0007669"/>
    <property type="project" value="TreeGrafter"/>
</dbReference>
<dbReference type="PANTHER" id="PTHR12732:SF8">
    <property type="entry name" value="NUCLEAR MRNA EXPORT PROTEIN THP1"/>
    <property type="match status" value="1"/>
</dbReference>
<dbReference type="Gene3D" id="1.10.10.10">
    <property type="entry name" value="Winged helix-like DNA-binding domain superfamily/Winged helix DNA-binding domain"/>
    <property type="match status" value="1"/>
</dbReference>
<dbReference type="Proteomes" id="UP000243876">
    <property type="component" value="Unassembled WGS sequence"/>
</dbReference>
<evidence type="ECO:0000259" key="1">
    <source>
        <dbReference type="PROSITE" id="PS50250"/>
    </source>
</evidence>
<protein>
    <submittedName>
        <fullName evidence="2">SPOSA6832_01216-mRNA-1:cds</fullName>
    </submittedName>
</protein>
<dbReference type="InterPro" id="IPR036388">
    <property type="entry name" value="WH-like_DNA-bd_sf"/>
</dbReference>
<reference evidence="3" key="1">
    <citation type="submission" date="2015-02" db="EMBL/GenBank/DDBJ databases">
        <authorList>
            <person name="Gon?alves P."/>
        </authorList>
    </citation>
    <scope>NUCLEOTIDE SEQUENCE [LARGE SCALE GENOMIC DNA]</scope>
</reference>